<dbReference type="Gene3D" id="3.40.1440.10">
    <property type="entry name" value="GIY-YIG endonuclease"/>
    <property type="match status" value="1"/>
</dbReference>
<name>A0ABS3CI66_9BACT</name>
<dbReference type="InterPro" id="IPR050190">
    <property type="entry name" value="UPF0213_domain"/>
</dbReference>
<dbReference type="Proteomes" id="UP000664480">
    <property type="component" value="Unassembled WGS sequence"/>
</dbReference>
<evidence type="ECO:0000313" key="4">
    <source>
        <dbReference type="Proteomes" id="UP000664480"/>
    </source>
</evidence>
<organism evidence="3 4">
    <name type="scientific">Algoriphagus pacificus</name>
    <dbReference type="NCBI Taxonomy" id="2811234"/>
    <lineage>
        <taxon>Bacteria</taxon>
        <taxon>Pseudomonadati</taxon>
        <taxon>Bacteroidota</taxon>
        <taxon>Cytophagia</taxon>
        <taxon>Cytophagales</taxon>
        <taxon>Cyclobacteriaceae</taxon>
        <taxon>Algoriphagus</taxon>
    </lineage>
</organism>
<protein>
    <submittedName>
        <fullName evidence="3">GIY-YIG nuclease family protein</fullName>
    </submittedName>
</protein>
<gene>
    <name evidence="3" type="ORF">J0A69_15190</name>
</gene>
<comment type="caution">
    <text evidence="3">The sequence shown here is derived from an EMBL/GenBank/DDBJ whole genome shotgun (WGS) entry which is preliminary data.</text>
</comment>
<reference evidence="3 4" key="1">
    <citation type="submission" date="2021-03" db="EMBL/GenBank/DDBJ databases">
        <title>novel species isolated from a fishpond in China.</title>
        <authorList>
            <person name="Lu H."/>
            <person name="Cai Z."/>
        </authorList>
    </citation>
    <scope>NUCLEOTIDE SEQUENCE [LARGE SCALE GENOMIC DNA]</scope>
    <source>
        <strain evidence="3 4">YJ13C</strain>
    </source>
</reference>
<dbReference type="PROSITE" id="PS50164">
    <property type="entry name" value="GIY_YIG"/>
    <property type="match status" value="1"/>
</dbReference>
<dbReference type="CDD" id="cd10449">
    <property type="entry name" value="GIY-YIG_SLX1_like"/>
    <property type="match status" value="1"/>
</dbReference>
<dbReference type="SUPFAM" id="SSF82771">
    <property type="entry name" value="GIY-YIG endonuclease"/>
    <property type="match status" value="1"/>
</dbReference>
<evidence type="ECO:0000256" key="1">
    <source>
        <dbReference type="ARBA" id="ARBA00007435"/>
    </source>
</evidence>
<keyword evidence="4" id="KW-1185">Reference proteome</keyword>
<dbReference type="InterPro" id="IPR035901">
    <property type="entry name" value="GIY-YIG_endonuc_sf"/>
</dbReference>
<dbReference type="Pfam" id="PF01541">
    <property type="entry name" value="GIY-YIG"/>
    <property type="match status" value="1"/>
</dbReference>
<accession>A0ABS3CI66</accession>
<comment type="similarity">
    <text evidence="1">Belongs to the UPF0213 family.</text>
</comment>
<feature type="domain" description="GIY-YIG" evidence="2">
    <location>
        <begin position="1"/>
        <end position="78"/>
    </location>
</feature>
<sequence>MGFFVYIIYSASRDSYYIGQTQDLEERLNQHNTGYFKNSHTHGTIDWKLVHSIPCSSRKQAVNIEMHIKRARKRKYLEDLQKYPEITQKLIIQYQDENQ</sequence>
<proteinExistence type="inferred from homology"/>
<dbReference type="EMBL" id="JAFKCU010000003">
    <property type="protein sequence ID" value="MBN7816792.1"/>
    <property type="molecule type" value="Genomic_DNA"/>
</dbReference>
<dbReference type="PANTHER" id="PTHR34477:SF1">
    <property type="entry name" value="UPF0213 PROTEIN YHBQ"/>
    <property type="match status" value="1"/>
</dbReference>
<evidence type="ECO:0000313" key="3">
    <source>
        <dbReference type="EMBL" id="MBN7816792.1"/>
    </source>
</evidence>
<dbReference type="PANTHER" id="PTHR34477">
    <property type="entry name" value="UPF0213 PROTEIN YHBQ"/>
    <property type="match status" value="1"/>
</dbReference>
<dbReference type="InterPro" id="IPR000305">
    <property type="entry name" value="GIY-YIG_endonuc"/>
</dbReference>
<evidence type="ECO:0000259" key="2">
    <source>
        <dbReference type="PROSITE" id="PS50164"/>
    </source>
</evidence>